<dbReference type="HOGENOM" id="CLU_634184_0_0_0"/>
<sequence length="454" mass="47843">MFRLHRPHFEKLFFALTLFWALPAFSGAYSVVYPTGIFPDDVNNIQAAVDKGGTVLLKAVNKKGVPTEFNFSTDLLTAYGSGFINLSADVKIIGEVAAHARTTIRGGFGPIEGLSPVKSSIQGIDFESPFSDAIDIATSNGSTEITGNVIHNVVPVRVRVPDGNIISFADGIDFYGGSDYGIVAGKVRLVGNVIDGLGAIFSNGVQLDTVQSDVEITGNLIQNVNSPDTEQGGGITLVRLQKSALVSANLVIPGPSATSFADGIFIGGDLSARYKVISNLVYSTSYNGDGIDIAGGDATGTTGTIDAVVAFNQVTTLSAPNAIPIALYDLVTNSLITGNDLRGEGYAGLMISTYGFDTEVTSGNRFLGNDLSHFKSDFADVFFDANGENNTVLGQCNSVVDLGTGNTIRCTLHSAAQMKSPAAPRFSVEQMRKIQRQTVHPLVRNNSAGNVLQP</sequence>
<dbReference type="SMART" id="SM00710">
    <property type="entry name" value="PbH1"/>
    <property type="match status" value="5"/>
</dbReference>
<dbReference type="KEGG" id="aba:Acid345_0094"/>
<evidence type="ECO:0000313" key="2">
    <source>
        <dbReference type="Proteomes" id="UP000002432"/>
    </source>
</evidence>
<reference evidence="1 2" key="1">
    <citation type="journal article" date="2009" name="Appl. Environ. Microbiol.">
        <title>Three genomes from the phylum Acidobacteria provide insight into the lifestyles of these microorganisms in soils.</title>
        <authorList>
            <person name="Ward N.L."/>
            <person name="Challacombe J.F."/>
            <person name="Janssen P.H."/>
            <person name="Henrissat B."/>
            <person name="Coutinho P.M."/>
            <person name="Wu M."/>
            <person name="Xie G."/>
            <person name="Haft D.H."/>
            <person name="Sait M."/>
            <person name="Badger J."/>
            <person name="Barabote R.D."/>
            <person name="Bradley B."/>
            <person name="Brettin T.S."/>
            <person name="Brinkac L.M."/>
            <person name="Bruce D."/>
            <person name="Creasy T."/>
            <person name="Daugherty S.C."/>
            <person name="Davidsen T.M."/>
            <person name="DeBoy R.T."/>
            <person name="Detter J.C."/>
            <person name="Dodson R.J."/>
            <person name="Durkin A.S."/>
            <person name="Ganapathy A."/>
            <person name="Gwinn-Giglio M."/>
            <person name="Han C.S."/>
            <person name="Khouri H."/>
            <person name="Kiss H."/>
            <person name="Kothari S.P."/>
            <person name="Madupu R."/>
            <person name="Nelson K.E."/>
            <person name="Nelson W.C."/>
            <person name="Paulsen I."/>
            <person name="Penn K."/>
            <person name="Ren Q."/>
            <person name="Rosovitz M.J."/>
            <person name="Selengut J.D."/>
            <person name="Shrivastava S."/>
            <person name="Sullivan S.A."/>
            <person name="Tapia R."/>
            <person name="Thompson L.S."/>
            <person name="Watkins K.L."/>
            <person name="Yang Q."/>
            <person name="Yu C."/>
            <person name="Zafar N."/>
            <person name="Zhou L."/>
            <person name="Kuske C.R."/>
        </authorList>
    </citation>
    <scope>NUCLEOTIDE SEQUENCE [LARGE SCALE GENOMIC DNA]</scope>
    <source>
        <strain evidence="1 2">Ellin345</strain>
    </source>
</reference>
<dbReference type="RefSeq" id="WP_011520901.1">
    <property type="nucleotide sequence ID" value="NC_008009.1"/>
</dbReference>
<proteinExistence type="predicted"/>
<gene>
    <name evidence="1" type="ordered locus">Acid345_0094</name>
</gene>
<organism evidence="1 2">
    <name type="scientific">Koribacter versatilis (strain Ellin345)</name>
    <dbReference type="NCBI Taxonomy" id="204669"/>
    <lineage>
        <taxon>Bacteria</taxon>
        <taxon>Pseudomonadati</taxon>
        <taxon>Acidobacteriota</taxon>
        <taxon>Terriglobia</taxon>
        <taxon>Terriglobales</taxon>
        <taxon>Candidatus Korobacteraceae</taxon>
        <taxon>Candidatus Korobacter</taxon>
    </lineage>
</organism>
<dbReference type="OrthoDB" id="5447928at2"/>
<keyword evidence="2" id="KW-1185">Reference proteome</keyword>
<dbReference type="InterPro" id="IPR006626">
    <property type="entry name" value="PbH1"/>
</dbReference>
<accession>Q1IVK1</accession>
<dbReference type="InterPro" id="IPR011050">
    <property type="entry name" value="Pectin_lyase_fold/virulence"/>
</dbReference>
<dbReference type="AlphaFoldDB" id="Q1IVK1"/>
<dbReference type="EnsemblBacteria" id="ABF39099">
    <property type="protein sequence ID" value="ABF39099"/>
    <property type="gene ID" value="Acid345_0094"/>
</dbReference>
<dbReference type="SUPFAM" id="SSF51126">
    <property type="entry name" value="Pectin lyase-like"/>
    <property type="match status" value="1"/>
</dbReference>
<evidence type="ECO:0000313" key="1">
    <source>
        <dbReference type="EMBL" id="ABF39099.1"/>
    </source>
</evidence>
<dbReference type="Proteomes" id="UP000002432">
    <property type="component" value="Chromosome"/>
</dbReference>
<dbReference type="EMBL" id="CP000360">
    <property type="protein sequence ID" value="ABF39099.1"/>
    <property type="molecule type" value="Genomic_DNA"/>
</dbReference>
<protein>
    <submittedName>
        <fullName evidence="1">Parallel beta-helix repeat protein</fullName>
    </submittedName>
</protein>
<name>Q1IVK1_KORVE</name>